<evidence type="ECO:0000256" key="4">
    <source>
        <dbReference type="ARBA" id="ARBA00022989"/>
    </source>
</evidence>
<keyword evidence="4 6" id="KW-1133">Transmembrane helix</keyword>
<evidence type="ECO:0000256" key="5">
    <source>
        <dbReference type="ARBA" id="ARBA00023136"/>
    </source>
</evidence>
<dbReference type="Pfam" id="PF01810">
    <property type="entry name" value="LysE"/>
    <property type="match status" value="1"/>
</dbReference>
<dbReference type="PIRSF" id="PIRSF006324">
    <property type="entry name" value="LeuE"/>
    <property type="match status" value="1"/>
</dbReference>
<evidence type="ECO:0000256" key="3">
    <source>
        <dbReference type="ARBA" id="ARBA00022692"/>
    </source>
</evidence>
<dbReference type="RefSeq" id="WP_223576656.1">
    <property type="nucleotide sequence ID" value="NZ_BAABFU010000001.1"/>
</dbReference>
<dbReference type="PANTHER" id="PTHR30086">
    <property type="entry name" value="ARGININE EXPORTER PROTEIN ARGO"/>
    <property type="match status" value="1"/>
</dbReference>
<evidence type="ECO:0000313" key="7">
    <source>
        <dbReference type="EMBL" id="GAA4347629.1"/>
    </source>
</evidence>
<reference evidence="8" key="1">
    <citation type="journal article" date="2019" name="Int. J. Syst. Evol. Microbiol.">
        <title>The Global Catalogue of Microorganisms (GCM) 10K type strain sequencing project: providing services to taxonomists for standard genome sequencing and annotation.</title>
        <authorList>
            <consortium name="The Broad Institute Genomics Platform"/>
            <consortium name="The Broad Institute Genome Sequencing Center for Infectious Disease"/>
            <person name="Wu L."/>
            <person name="Ma J."/>
        </authorList>
    </citation>
    <scope>NUCLEOTIDE SEQUENCE [LARGE SCALE GENOMIC DNA]</scope>
    <source>
        <strain evidence="8">JCM 17727</strain>
    </source>
</reference>
<feature type="transmembrane region" description="Helical" evidence="6">
    <location>
        <begin position="139"/>
        <end position="160"/>
    </location>
</feature>
<evidence type="ECO:0000256" key="6">
    <source>
        <dbReference type="SAM" id="Phobius"/>
    </source>
</evidence>
<proteinExistence type="predicted"/>
<feature type="transmembrane region" description="Helical" evidence="6">
    <location>
        <begin position="210"/>
        <end position="227"/>
    </location>
</feature>
<sequence>MWWQDFIQNLAEYWQQFLLIASAHLLAVMSPGPDFAIVMRQSLVFGKRFAIITSLGIGLAIFVHVAYAVLGIGILIQSTQWLFTLIQLAGAGYLMYIGYGALQAKASDSSSNKATANESVQHMDQRSGMTDGKAFRQGFVTNVLNPKATLFFLSLFTTLVEPSTPLAVQSFYGIWMAVVTAAWFVFLSYILSSNKVRGFFNQFGHWIDRVLGLLLIGLALLLLWNIAQSLELI</sequence>
<name>A0ABP8HYL1_9GAMM</name>
<feature type="transmembrane region" description="Helical" evidence="6">
    <location>
        <begin position="81"/>
        <end position="102"/>
    </location>
</feature>
<comment type="caution">
    <text evidence="7">The sequence shown here is derived from an EMBL/GenBank/DDBJ whole genome shotgun (WGS) entry which is preliminary data.</text>
</comment>
<feature type="transmembrane region" description="Helical" evidence="6">
    <location>
        <begin position="49"/>
        <end position="75"/>
    </location>
</feature>
<gene>
    <name evidence="7" type="ORF">GCM10023150_10380</name>
</gene>
<comment type="subcellular location">
    <subcellularLocation>
        <location evidence="1">Cell membrane</location>
        <topology evidence="1">Multi-pass membrane protein</topology>
    </subcellularLocation>
</comment>
<dbReference type="InterPro" id="IPR001123">
    <property type="entry name" value="LeuE-type"/>
</dbReference>
<keyword evidence="2" id="KW-1003">Cell membrane</keyword>
<accession>A0ABP8HYL1</accession>
<keyword evidence="3 6" id="KW-0812">Transmembrane</keyword>
<dbReference type="Proteomes" id="UP001501294">
    <property type="component" value="Unassembled WGS sequence"/>
</dbReference>
<protein>
    <submittedName>
        <fullName evidence="7">LysE family transporter</fullName>
    </submittedName>
</protein>
<feature type="transmembrane region" description="Helical" evidence="6">
    <location>
        <begin position="172"/>
        <end position="190"/>
    </location>
</feature>
<keyword evidence="8" id="KW-1185">Reference proteome</keyword>
<evidence type="ECO:0000256" key="2">
    <source>
        <dbReference type="ARBA" id="ARBA00022475"/>
    </source>
</evidence>
<evidence type="ECO:0000313" key="8">
    <source>
        <dbReference type="Proteomes" id="UP001501294"/>
    </source>
</evidence>
<organism evidence="7 8">
    <name type="scientific">Kangiella taiwanensis</name>
    <dbReference type="NCBI Taxonomy" id="1079179"/>
    <lineage>
        <taxon>Bacteria</taxon>
        <taxon>Pseudomonadati</taxon>
        <taxon>Pseudomonadota</taxon>
        <taxon>Gammaproteobacteria</taxon>
        <taxon>Kangiellales</taxon>
        <taxon>Kangiellaceae</taxon>
        <taxon>Kangiella</taxon>
    </lineage>
</organism>
<dbReference type="EMBL" id="BAABFU010000001">
    <property type="protein sequence ID" value="GAA4347629.1"/>
    <property type="molecule type" value="Genomic_DNA"/>
</dbReference>
<evidence type="ECO:0000256" key="1">
    <source>
        <dbReference type="ARBA" id="ARBA00004651"/>
    </source>
</evidence>
<keyword evidence="5 6" id="KW-0472">Membrane</keyword>
<dbReference type="PANTHER" id="PTHR30086:SF21">
    <property type="entry name" value="TRANSPORT PROTEIN"/>
    <property type="match status" value="1"/>
</dbReference>